<evidence type="ECO:0000259" key="8">
    <source>
        <dbReference type="Pfam" id="PF23598"/>
    </source>
</evidence>
<dbReference type="SUPFAM" id="SSF52058">
    <property type="entry name" value="L domain-like"/>
    <property type="match status" value="1"/>
</dbReference>
<dbReference type="Gene3D" id="3.80.10.10">
    <property type="entry name" value="Ribonuclease Inhibitor"/>
    <property type="match status" value="1"/>
</dbReference>
<keyword evidence="4" id="KW-1133">Transmembrane helix</keyword>
<feature type="domain" description="NB-ARC" evidence="5">
    <location>
        <begin position="531"/>
        <end position="698"/>
    </location>
</feature>
<dbReference type="PRINTS" id="PR00364">
    <property type="entry name" value="DISEASERSIST"/>
</dbReference>
<dbReference type="STRING" id="106549.A0A540MZL1"/>
<protein>
    <recommendedName>
        <fullName evidence="11">NB-ARC domain-containing protein</fullName>
    </recommendedName>
</protein>
<evidence type="ECO:0000256" key="4">
    <source>
        <dbReference type="SAM" id="Phobius"/>
    </source>
</evidence>
<gene>
    <name evidence="9" type="ORF">C1H46_010667</name>
</gene>
<dbReference type="GO" id="GO:0098542">
    <property type="term" value="P:defense response to other organism"/>
    <property type="evidence" value="ECO:0007669"/>
    <property type="project" value="TreeGrafter"/>
</dbReference>
<dbReference type="Proteomes" id="UP000315295">
    <property type="component" value="Unassembled WGS sequence"/>
</dbReference>
<keyword evidence="10" id="KW-1185">Reference proteome</keyword>
<feature type="domain" description="Disease resistance N-terminal" evidence="6">
    <location>
        <begin position="262"/>
        <end position="340"/>
    </location>
</feature>
<feature type="domain" description="Disease resistance protein winged helix" evidence="7">
    <location>
        <begin position="782"/>
        <end position="845"/>
    </location>
</feature>
<evidence type="ECO:0000259" key="7">
    <source>
        <dbReference type="Pfam" id="PF23559"/>
    </source>
</evidence>
<feature type="transmembrane region" description="Helical" evidence="4">
    <location>
        <begin position="62"/>
        <end position="82"/>
    </location>
</feature>
<dbReference type="Gene3D" id="1.10.8.430">
    <property type="entry name" value="Helical domain of apoptotic protease-activating factors"/>
    <property type="match status" value="1"/>
</dbReference>
<dbReference type="Gene3D" id="3.40.50.300">
    <property type="entry name" value="P-loop containing nucleotide triphosphate hydrolases"/>
    <property type="match status" value="1"/>
</dbReference>
<dbReference type="InterPro" id="IPR042197">
    <property type="entry name" value="Apaf_helical"/>
</dbReference>
<dbReference type="InterPro" id="IPR027417">
    <property type="entry name" value="P-loop_NTPase"/>
</dbReference>
<accession>A0A540MZL1</accession>
<dbReference type="SUPFAM" id="SSF52540">
    <property type="entry name" value="P-loop containing nucleoside triphosphate hydrolases"/>
    <property type="match status" value="1"/>
</dbReference>
<evidence type="ECO:0000259" key="5">
    <source>
        <dbReference type="Pfam" id="PF00931"/>
    </source>
</evidence>
<dbReference type="PANTHER" id="PTHR23155">
    <property type="entry name" value="DISEASE RESISTANCE PROTEIN RP"/>
    <property type="match status" value="1"/>
</dbReference>
<dbReference type="Pfam" id="PF18052">
    <property type="entry name" value="Rx_N"/>
    <property type="match status" value="1"/>
</dbReference>
<dbReference type="Pfam" id="PF23559">
    <property type="entry name" value="WHD_DRP"/>
    <property type="match status" value="1"/>
</dbReference>
<evidence type="ECO:0000313" key="9">
    <source>
        <dbReference type="EMBL" id="TQE03693.1"/>
    </source>
</evidence>
<dbReference type="InterPro" id="IPR036388">
    <property type="entry name" value="WH-like_DNA-bd_sf"/>
</dbReference>
<feature type="transmembrane region" description="Helical" evidence="4">
    <location>
        <begin position="36"/>
        <end position="55"/>
    </location>
</feature>
<evidence type="ECO:0000259" key="6">
    <source>
        <dbReference type="Pfam" id="PF18052"/>
    </source>
</evidence>
<dbReference type="AlphaFoldDB" id="A0A540MZL1"/>
<dbReference type="InterPro" id="IPR055414">
    <property type="entry name" value="LRR_R13L4/SHOC2-like"/>
</dbReference>
<dbReference type="InterPro" id="IPR044974">
    <property type="entry name" value="Disease_R_plants"/>
</dbReference>
<keyword evidence="4" id="KW-0812">Transmembrane</keyword>
<evidence type="ECO:0000256" key="2">
    <source>
        <dbReference type="ARBA" id="ARBA00022741"/>
    </source>
</evidence>
<dbReference type="PANTHER" id="PTHR23155:SF955">
    <property type="entry name" value="AAA+ ATPASE DOMAIN-CONTAINING PROTEIN"/>
    <property type="match status" value="1"/>
</dbReference>
<evidence type="ECO:0000256" key="3">
    <source>
        <dbReference type="ARBA" id="ARBA00022821"/>
    </source>
</evidence>
<comment type="caution">
    <text evidence="9">The sequence shown here is derived from an EMBL/GenBank/DDBJ whole genome shotgun (WGS) entry which is preliminary data.</text>
</comment>
<dbReference type="Pfam" id="PF23598">
    <property type="entry name" value="LRR_14"/>
    <property type="match status" value="1"/>
</dbReference>
<evidence type="ECO:0000256" key="1">
    <source>
        <dbReference type="ARBA" id="ARBA00022737"/>
    </source>
</evidence>
<dbReference type="GO" id="GO:0043531">
    <property type="term" value="F:ADP binding"/>
    <property type="evidence" value="ECO:0007669"/>
    <property type="project" value="InterPro"/>
</dbReference>
<keyword evidence="2" id="KW-0547">Nucleotide-binding</keyword>
<dbReference type="Pfam" id="PF00931">
    <property type="entry name" value="NB-ARC"/>
    <property type="match status" value="1"/>
</dbReference>
<keyword evidence="1" id="KW-0677">Repeat</keyword>
<dbReference type="InterPro" id="IPR041118">
    <property type="entry name" value="Rx_N"/>
</dbReference>
<dbReference type="InterPro" id="IPR002182">
    <property type="entry name" value="NB-ARC"/>
</dbReference>
<organism evidence="9 10">
    <name type="scientific">Malus baccata</name>
    <name type="common">Siberian crab apple</name>
    <name type="synonym">Pyrus baccata</name>
    <dbReference type="NCBI Taxonomy" id="106549"/>
    <lineage>
        <taxon>Eukaryota</taxon>
        <taxon>Viridiplantae</taxon>
        <taxon>Streptophyta</taxon>
        <taxon>Embryophyta</taxon>
        <taxon>Tracheophyta</taxon>
        <taxon>Spermatophyta</taxon>
        <taxon>Magnoliopsida</taxon>
        <taxon>eudicotyledons</taxon>
        <taxon>Gunneridae</taxon>
        <taxon>Pentapetalae</taxon>
        <taxon>rosids</taxon>
        <taxon>fabids</taxon>
        <taxon>Rosales</taxon>
        <taxon>Rosaceae</taxon>
        <taxon>Amygdaloideae</taxon>
        <taxon>Maleae</taxon>
        <taxon>Malus</taxon>
    </lineage>
</organism>
<dbReference type="InterPro" id="IPR058922">
    <property type="entry name" value="WHD_DRP"/>
</dbReference>
<dbReference type="Gene3D" id="1.10.10.10">
    <property type="entry name" value="Winged helix-like DNA-binding domain superfamily/Winged helix DNA-binding domain"/>
    <property type="match status" value="1"/>
</dbReference>
<dbReference type="FunFam" id="3.40.50.300:FF:001091">
    <property type="entry name" value="Probable disease resistance protein At1g61300"/>
    <property type="match status" value="1"/>
</dbReference>
<dbReference type="InterPro" id="IPR032675">
    <property type="entry name" value="LRR_dom_sf"/>
</dbReference>
<keyword evidence="3" id="KW-0611">Plant defense</keyword>
<evidence type="ECO:0000313" key="10">
    <source>
        <dbReference type="Proteomes" id="UP000315295"/>
    </source>
</evidence>
<feature type="domain" description="Disease resistance R13L4/SHOC-2-like LRR" evidence="8">
    <location>
        <begin position="922"/>
        <end position="1220"/>
    </location>
</feature>
<reference evidence="9 10" key="1">
    <citation type="journal article" date="2019" name="G3 (Bethesda)">
        <title>Sequencing of a Wild Apple (Malus baccata) Genome Unravels the Differences Between Cultivated and Wild Apple Species Regarding Disease Resistance and Cold Tolerance.</title>
        <authorList>
            <person name="Chen X."/>
        </authorList>
    </citation>
    <scope>NUCLEOTIDE SEQUENCE [LARGE SCALE GENOMIC DNA]</scope>
    <source>
        <strain evidence="10">cv. Shandingzi</strain>
        <tissue evidence="9">Leaves</tissue>
    </source>
</reference>
<proteinExistence type="predicted"/>
<name>A0A540MZL1_MALBA</name>
<sequence length="1253" mass="143377">MDLNPAGGRGSNYFDEVVSMVSFAFNKERATSSSPFIDSILHNAHFFVLFAVYLICRYVNHISLYQALVCVCLTPLFLYFYINYAPFLFLEEDIKWIRRESRLLHAIVEDAEKIMQYSGLIGARAREIWDSKPDGATVKGVNETEVAWLEKAEFMVLRAENLVATFEKQRIRRDSHTQRLCFDMITENFQQVTELFTETKTVKQQMKDIVEENKVHGIGIGESLERSRSSIISLLDRPVHGHDQQKWLKSKEQVSSAAALASTVVEKIKHLTAQKPDLTLKDTGEQISSIDLQLQQLHHFLKDIEGIRFESEIEGAWVKEVHEMINEAHHAIDKYWQRISWLSFINNWKAGRKLKGDIRCIDAGFTQLLERKDSYGFKFVRRDSSKFVHQSPQQTKDNSVISTILLRMDKFLTGNSDLLGEVLYEVTSLYKQLKKMHELVRDASVTGGGYNSRMSWVEQARKISEGAEKSLATFQRNSHNVSQNPLFKTRAGRKFSPDIYRINHTIDLFLKYIRAYDIEVREESNSVVGLEEDIEAVVSRLTTNDEHGSVISIVGIGGIGKTTLAKKIYDHGVVVDHFPCRAWVSVPQKSDNSALLEDVAKQVLRSLQLQEEENRNGSWIHKAHDVLKEKRYLLVLDNISTVEEWNTLKAEFPVTSTGCKILLTTRDNIVASQAGISPHRLQLRTKEESWQLFTQMVHFSPTEELAKDIFGKCGGLPQAIFHVGYLISKSTLMLGKDASMAEEVKRVLGYIKQNDTPLLATFTIRSINLPPHLIKCLSYFKLFPNDYEIPARRLTALWIAEGLVGDCKTEETDEDVADKYLSELIHLDMIQVVKRKHNGEVKTCSLPYALQKVELQDMSPGRLSDHYSISNESFAHIHGDSSKFPIHYKHLVSIISFDTREGNKPGEEIGNFLRRGIAGGFFLRLQVLDLERVFRPELPNTIGKLKRLRYLGLRWTFLESVPASIGDLLNLQTLDVKHTYVHTLPSSIWKLQKLRHLYLNQSYHSKFMHQQGGSSLKNLRTLWGVFVDKDSPLFHWMDKLINLRKLGLAFQLSPQEQNALAEKIVKLKSLQSLRMRSIDEMGEPRDLVYMNLSGLESLSSLNLFGNLYPSMIAEFPKNLTDLTLSAAFLSVDPMRMLEKLSNLKFLNFYSNSYTGSKMVCSTTGFPKLVVLKLWKLQQLEDWDVEEKAMQNLRELEIRSCTNLKVPSGLRHLKNLTQLKLTNMPEEFAATIAITKLQIWDHITHSPAVITDSW</sequence>
<evidence type="ECO:0008006" key="11">
    <source>
        <dbReference type="Google" id="ProtNLM"/>
    </source>
</evidence>
<keyword evidence="4" id="KW-0472">Membrane</keyword>
<dbReference type="EMBL" id="VIEB01000151">
    <property type="protein sequence ID" value="TQE03693.1"/>
    <property type="molecule type" value="Genomic_DNA"/>
</dbReference>